<reference evidence="2" key="1">
    <citation type="submission" date="2020-02" db="EMBL/GenBank/DDBJ databases">
        <authorList>
            <person name="Meier V. D."/>
        </authorList>
    </citation>
    <scope>NUCLEOTIDE SEQUENCE</scope>
    <source>
        <strain evidence="2">AVDCRST_MAG86</strain>
    </source>
</reference>
<accession>A0A6J4VR83</accession>
<dbReference type="Pfam" id="PF01370">
    <property type="entry name" value="Epimerase"/>
    <property type="match status" value="1"/>
</dbReference>
<evidence type="ECO:0000313" key="2">
    <source>
        <dbReference type="EMBL" id="CAA9586421.1"/>
    </source>
</evidence>
<organism evidence="2">
    <name type="scientific">uncultured Truepera sp</name>
    <dbReference type="NCBI Taxonomy" id="543023"/>
    <lineage>
        <taxon>Bacteria</taxon>
        <taxon>Thermotogati</taxon>
        <taxon>Deinococcota</taxon>
        <taxon>Deinococci</taxon>
        <taxon>Trueperales</taxon>
        <taxon>Trueperaceae</taxon>
        <taxon>Truepera</taxon>
        <taxon>environmental samples</taxon>
    </lineage>
</organism>
<evidence type="ECO:0000259" key="1">
    <source>
        <dbReference type="Pfam" id="PF01370"/>
    </source>
</evidence>
<dbReference type="InterPro" id="IPR001509">
    <property type="entry name" value="Epimerase_deHydtase"/>
</dbReference>
<feature type="domain" description="NAD-dependent epimerase/dehydratase" evidence="1">
    <location>
        <begin position="3"/>
        <end position="225"/>
    </location>
</feature>
<gene>
    <name evidence="2" type="ORF">AVDCRST_MAG86-3605</name>
</gene>
<dbReference type="InterPro" id="IPR036291">
    <property type="entry name" value="NAD(P)-bd_dom_sf"/>
</dbReference>
<dbReference type="GO" id="GO:0004029">
    <property type="term" value="F:aldehyde dehydrogenase (NAD+) activity"/>
    <property type="evidence" value="ECO:0007669"/>
    <property type="project" value="TreeGrafter"/>
</dbReference>
<sequence length="323" mass="34690">MKVLVTGAHGFIGSHLVEKLVAEGASVRALVSPWGTLENLAGVQDQIEIVRADVGEPESLRGVCHDINLIFHAAARVADYGPEAAFTRVNVLGTENLLREAEQAGVTRLVLVSSVAVHRYTGFRDADPRTLPRDGDVNAYARSKVAAEDALRAAQIETVTVRPGLWPFGRRDPNFKRVVAALKKGRLPLVDGGRAVVNTAYVENLVDGLWLAGMVPQAAGSVYVVADAGAPSWREVFAELARILGAPQPRLSLPGWLSEPLGGSVERVYGLVAPPLEPPLTRYRGALMRRDVHFSLSLAHTELGYHPAVSWQEGLARTVAALG</sequence>
<protein>
    <submittedName>
        <fullName evidence="2">FIG010773: NAD-dependent epimerase/dehydratase</fullName>
    </submittedName>
</protein>
<proteinExistence type="predicted"/>
<name>A0A6J4VR83_9DEIN</name>
<dbReference type="PANTHER" id="PTHR48079:SF6">
    <property type="entry name" value="NAD(P)-BINDING DOMAIN-CONTAINING PROTEIN-RELATED"/>
    <property type="match status" value="1"/>
</dbReference>
<dbReference type="InterPro" id="IPR051783">
    <property type="entry name" value="NAD(P)-dependent_oxidoreduct"/>
</dbReference>
<dbReference type="PANTHER" id="PTHR48079">
    <property type="entry name" value="PROTEIN YEEZ"/>
    <property type="match status" value="1"/>
</dbReference>
<dbReference type="GO" id="GO:0005737">
    <property type="term" value="C:cytoplasm"/>
    <property type="evidence" value="ECO:0007669"/>
    <property type="project" value="TreeGrafter"/>
</dbReference>
<dbReference type="SUPFAM" id="SSF51735">
    <property type="entry name" value="NAD(P)-binding Rossmann-fold domains"/>
    <property type="match status" value="1"/>
</dbReference>
<dbReference type="EMBL" id="CADCWP010000322">
    <property type="protein sequence ID" value="CAA9586421.1"/>
    <property type="molecule type" value="Genomic_DNA"/>
</dbReference>
<dbReference type="AlphaFoldDB" id="A0A6J4VR83"/>
<dbReference type="Gene3D" id="3.40.50.720">
    <property type="entry name" value="NAD(P)-binding Rossmann-like Domain"/>
    <property type="match status" value="1"/>
</dbReference>